<keyword evidence="4" id="KW-1185">Reference proteome</keyword>
<accession>A0A804HNA3</accession>
<sequence>MISLIHPNGMHSSRVISLTHIILSLSTKSKACRSSPMTAGIPPPPSPMPSSSTSTIPSSCCYITRKDC</sequence>
<protein>
    <submittedName>
        <fullName evidence="2">(wild Malaysian banana) hypothetical protein</fullName>
    </submittedName>
</protein>
<evidence type="ECO:0000256" key="1">
    <source>
        <dbReference type="SAM" id="MobiDB-lite"/>
    </source>
</evidence>
<evidence type="ECO:0000313" key="2">
    <source>
        <dbReference type="EMBL" id="CAG1831557.1"/>
    </source>
</evidence>
<dbReference type="EMBL" id="HG996472">
    <property type="protein sequence ID" value="CAG1831557.1"/>
    <property type="molecule type" value="Genomic_DNA"/>
</dbReference>
<feature type="region of interest" description="Disordered" evidence="1">
    <location>
        <begin position="32"/>
        <end position="56"/>
    </location>
</feature>
<gene>
    <name evidence="2" type="ORF">GSMUA_348110.1</name>
</gene>
<reference evidence="3" key="2">
    <citation type="submission" date="2021-05" db="UniProtKB">
        <authorList>
            <consortium name="EnsemblPlants"/>
        </authorList>
    </citation>
    <scope>IDENTIFICATION</scope>
    <source>
        <strain evidence="3">subsp. malaccensis</strain>
    </source>
</reference>
<evidence type="ECO:0000313" key="3">
    <source>
        <dbReference type="EnsemblPlants" id="Ma00_p04480.1"/>
    </source>
</evidence>
<dbReference type="EnsemblPlants" id="Ma00_t04480.1">
    <property type="protein sequence ID" value="Ma00_p04480.1"/>
    <property type="gene ID" value="Ma00_g04480"/>
</dbReference>
<proteinExistence type="predicted"/>
<dbReference type="AlphaFoldDB" id="A0A804HNA3"/>
<evidence type="ECO:0000313" key="4">
    <source>
        <dbReference type="Proteomes" id="UP000012960"/>
    </source>
</evidence>
<reference evidence="2" key="1">
    <citation type="submission" date="2021-03" db="EMBL/GenBank/DDBJ databases">
        <authorList>
            <consortium name="Genoscope - CEA"/>
            <person name="William W."/>
        </authorList>
    </citation>
    <scope>NUCLEOTIDE SEQUENCE</scope>
    <source>
        <strain evidence="2">Doubled-haploid Pahang</strain>
    </source>
</reference>
<organism evidence="3 4">
    <name type="scientific">Musa acuminata subsp. malaccensis</name>
    <name type="common">Wild banana</name>
    <name type="synonym">Musa malaccensis</name>
    <dbReference type="NCBI Taxonomy" id="214687"/>
    <lineage>
        <taxon>Eukaryota</taxon>
        <taxon>Viridiplantae</taxon>
        <taxon>Streptophyta</taxon>
        <taxon>Embryophyta</taxon>
        <taxon>Tracheophyta</taxon>
        <taxon>Spermatophyta</taxon>
        <taxon>Magnoliopsida</taxon>
        <taxon>Liliopsida</taxon>
        <taxon>Zingiberales</taxon>
        <taxon>Musaceae</taxon>
        <taxon>Musa</taxon>
    </lineage>
</organism>
<dbReference type="Proteomes" id="UP000012960">
    <property type="component" value="Unplaced"/>
</dbReference>
<name>A0A804HNA3_MUSAM</name>
<dbReference type="Gramene" id="Ma00_t04480.1">
    <property type="protein sequence ID" value="Ma00_p04480.1"/>
    <property type="gene ID" value="Ma00_g04480"/>
</dbReference>
<dbReference type="InParanoid" id="A0A804HNA3"/>